<evidence type="ECO:0000313" key="1">
    <source>
        <dbReference type="EMBL" id="RKO71306.1"/>
    </source>
</evidence>
<dbReference type="Proteomes" id="UP000282423">
    <property type="component" value="Unassembled WGS sequence"/>
</dbReference>
<gene>
    <name evidence="1" type="ORF">D7322_11090</name>
</gene>
<protein>
    <recommendedName>
        <fullName evidence="3">PKD-like family protein</fullName>
    </recommendedName>
</protein>
<comment type="caution">
    <text evidence="1">The sequence shown here is derived from an EMBL/GenBank/DDBJ whole genome shotgun (WGS) entry which is preliminary data.</text>
</comment>
<sequence length="511" mass="58149">MKNIRYLLFLITLWIVVLSSCRKDLGNYNYTSLDTIGIRGIEKAYSGATGKNLTISPVFITSFSKAIDSTNFTFEWFAYNWQATVNADKKIPLATTKDLNINLPLPTGSYVLYYRLVDKSTGERWQYTCNLTMTSELGNGWLILNEIDGGSRLDMLNYKADTLPFDRYTDLLSTTSDLKLEGKPIQVYYTPNKDIFSNNDNNRVYISTDLATYSINNHTRNWSDYRNLKTEVLRSTGAKYHANRIVGMGSSSTPQTYVVDSEGILMFEYKQQAILYGPPINRLNSGSNINMAPFLACYDGNRDAYTVYYDKDSRRFVLHMGTNRVSVIPTSTDATIVNPANMGQDLLYLECALTSTKQFYALLKNPTTQKLMLYRFVPSSSKFTPLGYDEVENLNQIDQADFYAIDPTYGYLIYAVGSKVYQYDPFNKVHKQLLDLGNRKISLIKYQRFIQNRTSARYKNYAAKLMVCSYDETIPNTSGKMEFYQIPLSGTASLSSSFDGFGKIASVTYRE</sequence>
<dbReference type="InterPro" id="IPR032183">
    <property type="entry name" value="PKD-like"/>
</dbReference>
<evidence type="ECO:0008006" key="3">
    <source>
        <dbReference type="Google" id="ProtNLM"/>
    </source>
</evidence>
<organism evidence="1 2">
    <name type="scientific">Sphingobacterium puteale</name>
    <dbReference type="NCBI Taxonomy" id="2420510"/>
    <lineage>
        <taxon>Bacteria</taxon>
        <taxon>Pseudomonadati</taxon>
        <taxon>Bacteroidota</taxon>
        <taxon>Sphingobacteriia</taxon>
        <taxon>Sphingobacteriales</taxon>
        <taxon>Sphingobacteriaceae</taxon>
        <taxon>Sphingobacterium</taxon>
    </lineage>
</organism>
<name>A0A420VY23_9SPHI</name>
<keyword evidence="2" id="KW-1185">Reference proteome</keyword>
<proteinExistence type="predicted"/>
<dbReference type="AlphaFoldDB" id="A0A420VY23"/>
<dbReference type="OrthoDB" id="1095195at2"/>
<dbReference type="EMBL" id="RBWS01000008">
    <property type="protein sequence ID" value="RKO71306.1"/>
    <property type="molecule type" value="Genomic_DNA"/>
</dbReference>
<evidence type="ECO:0000313" key="2">
    <source>
        <dbReference type="Proteomes" id="UP000282423"/>
    </source>
</evidence>
<dbReference type="PROSITE" id="PS51257">
    <property type="entry name" value="PROKAR_LIPOPROTEIN"/>
    <property type="match status" value="1"/>
</dbReference>
<dbReference type="RefSeq" id="WP_121124200.1">
    <property type="nucleotide sequence ID" value="NZ_RBWS01000008.1"/>
</dbReference>
<reference evidence="1 2" key="1">
    <citation type="submission" date="2018-10" db="EMBL/GenBank/DDBJ databases">
        <title>Sphingobacterium sp. M05W1-28.</title>
        <authorList>
            <person name="Cai H."/>
        </authorList>
    </citation>
    <scope>NUCLEOTIDE SEQUENCE [LARGE SCALE GENOMIC DNA]</scope>
    <source>
        <strain evidence="1 2">M05W1-28</strain>
    </source>
</reference>
<dbReference type="Pfam" id="PF16407">
    <property type="entry name" value="PKD_2"/>
    <property type="match status" value="1"/>
</dbReference>
<accession>A0A420VY23</accession>